<evidence type="ECO:0000313" key="2">
    <source>
        <dbReference type="Proteomes" id="UP000003759"/>
    </source>
</evidence>
<dbReference type="RefSeq" id="WP_014932586.1">
    <property type="nucleotide sequence ID" value="NC_018604.1"/>
</dbReference>
<dbReference type="HOGENOM" id="CLU_093726_1_0_12"/>
<protein>
    <submittedName>
        <fullName evidence="1">Adenylosuccinate synthase</fullName>
    </submittedName>
</protein>
<accession>K0JIP4</accession>
<proteinExistence type="predicted"/>
<dbReference type="PATRIC" id="fig|1161918.5.peg.2571"/>
<evidence type="ECO:0000313" key="1">
    <source>
        <dbReference type="EMBL" id="CCG56165.1"/>
    </source>
</evidence>
<dbReference type="AlphaFoldDB" id="K0JIP4"/>
<organism evidence="1 2">
    <name type="scientific">Brachyspira pilosicoli WesB</name>
    <dbReference type="NCBI Taxonomy" id="1161918"/>
    <lineage>
        <taxon>Bacteria</taxon>
        <taxon>Pseudomonadati</taxon>
        <taxon>Spirochaetota</taxon>
        <taxon>Spirochaetia</taxon>
        <taxon>Brachyspirales</taxon>
        <taxon>Brachyspiraceae</taxon>
        <taxon>Brachyspira</taxon>
    </lineage>
</organism>
<dbReference type="KEGG" id="bpw:WESB_0695"/>
<reference evidence="1 2" key="1">
    <citation type="journal article" date="2012" name="BMC Genomics">
        <title>Comparative genomics of Brachyspira pilosicoli strains: genome rearrangements, reductions and correlation of genetic compliment with phenotypic diversity.</title>
        <authorList>
            <person name="Mappley L.J."/>
            <person name="Black M.L."/>
            <person name="Abuoun M."/>
            <person name="Darby A.C."/>
            <person name="Woodward M.J."/>
            <person name="Parkhill J."/>
            <person name="Turner A.K."/>
            <person name="Bellgard M.I."/>
            <person name="La T."/>
            <person name="Phillips N.D."/>
            <person name="La Ragione R.M."/>
            <person name="Hampson D.J."/>
        </authorList>
    </citation>
    <scope>NUCLEOTIDE SEQUENCE [LARGE SCALE GENOMIC DNA]</scope>
    <source>
        <strain evidence="1">WesB</strain>
    </source>
</reference>
<name>K0JIP4_BRAPL</name>
<gene>
    <name evidence="1" type="ORF">WESB_0695</name>
</gene>
<dbReference type="EMBL" id="HE793032">
    <property type="protein sequence ID" value="CCG56165.1"/>
    <property type="molecule type" value="Genomic_DNA"/>
</dbReference>
<sequence length="167" mass="19880">MRKIKKITHSDLCCLTAKYFLESVALIEYKCLLVKENPDVLMFDNYSNTTLYEIKTDINDFRRDLLKPHRIVYKLDSKMRIETFKSSIGANRYYVCPEGIIKKEDLPIGWGLIWYYDNGNFKIQKKSGLFKIDKGLENRLLINTLKRINYGKCNNVLIRDYMEYEEH</sequence>
<dbReference type="Proteomes" id="UP000003759">
    <property type="component" value="Chromosome"/>
</dbReference>
<dbReference type="OrthoDB" id="2828561at2"/>